<dbReference type="Proteomes" id="UP000594638">
    <property type="component" value="Unassembled WGS sequence"/>
</dbReference>
<sequence length="210" mass="23875">MGSQKQVCGFILTWFLIIWCVCEAKVSLSSTNDNEEDKVNLSLYYESLCPYCASFIVNELVKVFKTDLISIVNLRLVPWGNTQISPNNTWICQHGIDECQLDVAEACAIRLWPSVETHFKFIYCIERLHLMNRHTEWQSCFGAAGFNPTALRNCYINGLGYQDYQNFIAYICRAYRGQKMPQACKSGYPEINSFKIATSSPQVCTASTGK</sequence>
<dbReference type="GO" id="GO:0016671">
    <property type="term" value="F:oxidoreductase activity, acting on a sulfur group of donors, disulfide as acceptor"/>
    <property type="evidence" value="ECO:0007669"/>
    <property type="project" value="InterPro"/>
</dbReference>
<dbReference type="Gramene" id="OE9A056852T4">
    <property type="protein sequence ID" value="OE9A056852C4"/>
    <property type="gene ID" value="OE9A056852"/>
</dbReference>
<dbReference type="GO" id="GO:0005576">
    <property type="term" value="C:extracellular region"/>
    <property type="evidence" value="ECO:0007669"/>
    <property type="project" value="UniProtKB-SubCell"/>
</dbReference>
<comment type="similarity">
    <text evidence="1">Belongs to the GILT family.</text>
</comment>
<feature type="signal peptide" evidence="3">
    <location>
        <begin position="1"/>
        <end position="24"/>
    </location>
</feature>
<dbReference type="OrthoDB" id="958254at2759"/>
<dbReference type="PANTHER" id="PTHR13234">
    <property type="entry name" value="GAMMA-INTERFERON INDUCIBLE LYSOSOMAL THIOL REDUCTASE GILT"/>
    <property type="match status" value="1"/>
</dbReference>
<evidence type="ECO:0000256" key="1">
    <source>
        <dbReference type="ARBA" id="ARBA00005679"/>
    </source>
</evidence>
<protein>
    <recommendedName>
        <fullName evidence="6">Gamma-interferon-inducible lysosomal thiol reductase</fullName>
    </recommendedName>
</protein>
<dbReference type="InterPro" id="IPR004911">
    <property type="entry name" value="Interferon-induced_GILT"/>
</dbReference>
<reference evidence="4 5" key="1">
    <citation type="submission" date="2019-12" db="EMBL/GenBank/DDBJ databases">
        <authorList>
            <person name="Alioto T."/>
            <person name="Alioto T."/>
            <person name="Gomez Garrido J."/>
        </authorList>
    </citation>
    <scope>NUCLEOTIDE SEQUENCE [LARGE SCALE GENOMIC DNA]</scope>
</reference>
<keyword evidence="2" id="KW-0325">Glycoprotein</keyword>
<feature type="chain" id="PRO_5035877130" description="Gamma-interferon-inducible lysosomal thiol reductase" evidence="3">
    <location>
        <begin position="25"/>
        <end position="210"/>
    </location>
</feature>
<comment type="caution">
    <text evidence="4">The sequence shown here is derived from an EMBL/GenBank/DDBJ whole genome shotgun (WGS) entry which is preliminary data.</text>
</comment>
<dbReference type="PANTHER" id="PTHR13234:SF48">
    <property type="entry name" value="GAMMA INTERFERON RESPONSIVE LYSOSOMAL THIOL (GILT) REDUCTASE FAMILY PROTEIN"/>
    <property type="match status" value="1"/>
</dbReference>
<gene>
    <name evidence="4" type="ORF">OLEA9_A056852</name>
</gene>
<dbReference type="AlphaFoldDB" id="A0A8S0QL18"/>
<organism evidence="4 5">
    <name type="scientific">Olea europaea subsp. europaea</name>
    <dbReference type="NCBI Taxonomy" id="158383"/>
    <lineage>
        <taxon>Eukaryota</taxon>
        <taxon>Viridiplantae</taxon>
        <taxon>Streptophyta</taxon>
        <taxon>Embryophyta</taxon>
        <taxon>Tracheophyta</taxon>
        <taxon>Spermatophyta</taxon>
        <taxon>Magnoliopsida</taxon>
        <taxon>eudicotyledons</taxon>
        <taxon>Gunneridae</taxon>
        <taxon>Pentapetalae</taxon>
        <taxon>asterids</taxon>
        <taxon>lamiids</taxon>
        <taxon>Lamiales</taxon>
        <taxon>Oleaceae</taxon>
        <taxon>Oleeae</taxon>
        <taxon>Olea</taxon>
    </lineage>
</organism>
<name>A0A8S0QL18_OLEEU</name>
<keyword evidence="5" id="KW-1185">Reference proteome</keyword>
<dbReference type="Pfam" id="PF03227">
    <property type="entry name" value="GILT"/>
    <property type="match status" value="1"/>
</dbReference>
<proteinExistence type="inferred from homology"/>
<evidence type="ECO:0000313" key="4">
    <source>
        <dbReference type="EMBL" id="CAA2969911.1"/>
    </source>
</evidence>
<evidence type="ECO:0008006" key="6">
    <source>
        <dbReference type="Google" id="ProtNLM"/>
    </source>
</evidence>
<evidence type="ECO:0000256" key="3">
    <source>
        <dbReference type="SAM" id="SignalP"/>
    </source>
</evidence>
<evidence type="ECO:0000313" key="5">
    <source>
        <dbReference type="Proteomes" id="UP000594638"/>
    </source>
</evidence>
<evidence type="ECO:0000256" key="2">
    <source>
        <dbReference type="ARBA" id="ARBA00023180"/>
    </source>
</evidence>
<keyword evidence="3" id="KW-0732">Signal</keyword>
<dbReference type="EMBL" id="CACTIH010001955">
    <property type="protein sequence ID" value="CAA2969911.1"/>
    <property type="molecule type" value="Genomic_DNA"/>
</dbReference>
<accession>A0A8S0QL18</accession>